<dbReference type="AlphaFoldDB" id="A0A9P7E9W9"/>
<dbReference type="RefSeq" id="XP_041192262.1">
    <property type="nucleotide sequence ID" value="XM_041332968.1"/>
</dbReference>
<dbReference type="EMBL" id="JABBWG010000019">
    <property type="protein sequence ID" value="KAG1815125.1"/>
    <property type="molecule type" value="Genomic_DNA"/>
</dbReference>
<proteinExistence type="predicted"/>
<dbReference type="Proteomes" id="UP000807769">
    <property type="component" value="Unassembled WGS sequence"/>
</dbReference>
<evidence type="ECO:0000313" key="2">
    <source>
        <dbReference type="Proteomes" id="UP000807769"/>
    </source>
</evidence>
<keyword evidence="2" id="KW-1185">Reference proteome</keyword>
<organism evidence="1 2">
    <name type="scientific">Suillus subaureus</name>
    <dbReference type="NCBI Taxonomy" id="48587"/>
    <lineage>
        <taxon>Eukaryota</taxon>
        <taxon>Fungi</taxon>
        <taxon>Dikarya</taxon>
        <taxon>Basidiomycota</taxon>
        <taxon>Agaricomycotina</taxon>
        <taxon>Agaricomycetes</taxon>
        <taxon>Agaricomycetidae</taxon>
        <taxon>Boletales</taxon>
        <taxon>Suillineae</taxon>
        <taxon>Suillaceae</taxon>
        <taxon>Suillus</taxon>
    </lineage>
</organism>
<sequence length="124" mass="13959">MSRLMNSPSSATLLQPALGAAIKFCKGSGELQSLQHEEQQRGRLQWGEPQQQGMKSGVRLLGELQQQEIKSGVHLWGKLWQQGMKPWVHFEDIDEVALLCWESTLTHLMVMQQPAGMNNKAAYT</sequence>
<accession>A0A9P7E9W9</accession>
<comment type="caution">
    <text evidence="1">The sequence shown here is derived from an EMBL/GenBank/DDBJ whole genome shotgun (WGS) entry which is preliminary data.</text>
</comment>
<name>A0A9P7E9W9_9AGAM</name>
<reference evidence="1" key="1">
    <citation type="journal article" date="2020" name="New Phytol.">
        <title>Comparative genomics reveals dynamic genome evolution in host specialist ectomycorrhizal fungi.</title>
        <authorList>
            <person name="Lofgren L.A."/>
            <person name="Nguyen N.H."/>
            <person name="Vilgalys R."/>
            <person name="Ruytinx J."/>
            <person name="Liao H.L."/>
            <person name="Branco S."/>
            <person name="Kuo A."/>
            <person name="LaButti K."/>
            <person name="Lipzen A."/>
            <person name="Andreopoulos W."/>
            <person name="Pangilinan J."/>
            <person name="Riley R."/>
            <person name="Hundley H."/>
            <person name="Na H."/>
            <person name="Barry K."/>
            <person name="Grigoriev I.V."/>
            <person name="Stajich J.E."/>
            <person name="Kennedy P.G."/>
        </authorList>
    </citation>
    <scope>NUCLEOTIDE SEQUENCE</scope>
    <source>
        <strain evidence="1">MN1</strain>
    </source>
</reference>
<evidence type="ECO:0000313" key="1">
    <source>
        <dbReference type="EMBL" id="KAG1815125.1"/>
    </source>
</evidence>
<gene>
    <name evidence="1" type="ORF">BJ212DRAFT_1300301</name>
</gene>
<dbReference type="GeneID" id="64626985"/>
<protein>
    <submittedName>
        <fullName evidence="1">Uncharacterized protein</fullName>
    </submittedName>
</protein>